<evidence type="ECO:0000256" key="4">
    <source>
        <dbReference type="SAM" id="MobiDB-lite"/>
    </source>
</evidence>
<dbReference type="GO" id="GO:0008017">
    <property type="term" value="F:microtubule binding"/>
    <property type="evidence" value="ECO:0007669"/>
    <property type="project" value="InterPro"/>
</dbReference>
<name>A0AAD1RP79_PELCU</name>
<proteinExistence type="inferred from homology"/>
<dbReference type="EMBL" id="OW240914">
    <property type="protein sequence ID" value="CAH2275853.1"/>
    <property type="molecule type" value="Genomic_DNA"/>
</dbReference>
<comment type="caution">
    <text evidence="3">Lacks conserved residue(s) required for the propagation of feature annotation.</text>
</comment>
<keyword evidence="2" id="KW-0067">ATP-binding</keyword>
<dbReference type="InterPro" id="IPR036961">
    <property type="entry name" value="Kinesin_motor_dom_sf"/>
</dbReference>
<gene>
    <name evidence="6" type="ORF">PECUL_23A014546</name>
</gene>
<evidence type="ECO:0000256" key="3">
    <source>
        <dbReference type="PROSITE-ProRule" id="PRU00283"/>
    </source>
</evidence>
<evidence type="ECO:0000313" key="7">
    <source>
        <dbReference type="Proteomes" id="UP001295444"/>
    </source>
</evidence>
<dbReference type="GO" id="GO:0003777">
    <property type="term" value="F:microtubule motor activity"/>
    <property type="evidence" value="ECO:0007669"/>
    <property type="project" value="InterPro"/>
</dbReference>
<dbReference type="InterPro" id="IPR027417">
    <property type="entry name" value="P-loop_NTPase"/>
</dbReference>
<dbReference type="AlphaFoldDB" id="A0AAD1RP79"/>
<evidence type="ECO:0000256" key="2">
    <source>
        <dbReference type="ARBA" id="ARBA00022840"/>
    </source>
</evidence>
<feature type="region of interest" description="Disordered" evidence="4">
    <location>
        <begin position="1"/>
        <end position="24"/>
    </location>
</feature>
<evidence type="ECO:0000313" key="6">
    <source>
        <dbReference type="EMBL" id="CAH2275853.1"/>
    </source>
</evidence>
<dbReference type="SUPFAM" id="SSF52540">
    <property type="entry name" value="P-loop containing nucleoside triphosphate hydrolases"/>
    <property type="match status" value="1"/>
</dbReference>
<sequence length="177" mass="19270">MDSENASSAAFVPHDERDQKQGSCQTHTAQIAQEVCVKAAVGLWQAEGEDQKEKSICINEDAKSLIFIDKADAETKEYHFTFDGVFNFSKDQDKALSDLIQSMLNSVLSGYNVSILLCGIDNPGMDSILGGKGNQLGLIFQIIELAFQGVHPTDQEDSLVTVAFMQVSSDGLVSYLL</sequence>
<accession>A0AAD1RP79</accession>
<organism evidence="6 7">
    <name type="scientific">Pelobates cultripes</name>
    <name type="common">Western spadefoot toad</name>
    <dbReference type="NCBI Taxonomy" id="61616"/>
    <lineage>
        <taxon>Eukaryota</taxon>
        <taxon>Metazoa</taxon>
        <taxon>Chordata</taxon>
        <taxon>Craniata</taxon>
        <taxon>Vertebrata</taxon>
        <taxon>Euteleostomi</taxon>
        <taxon>Amphibia</taxon>
        <taxon>Batrachia</taxon>
        <taxon>Anura</taxon>
        <taxon>Pelobatoidea</taxon>
        <taxon>Pelobatidae</taxon>
        <taxon>Pelobates</taxon>
    </lineage>
</organism>
<dbReference type="GO" id="GO:0007018">
    <property type="term" value="P:microtubule-based movement"/>
    <property type="evidence" value="ECO:0007669"/>
    <property type="project" value="InterPro"/>
</dbReference>
<feature type="domain" description="Kinesin motor" evidence="5">
    <location>
        <begin position="36"/>
        <end position="177"/>
    </location>
</feature>
<protein>
    <submittedName>
        <fullName evidence="6">Kinesin klp-20 isoform X1</fullName>
    </submittedName>
</protein>
<reference evidence="6" key="1">
    <citation type="submission" date="2022-03" db="EMBL/GenBank/DDBJ databases">
        <authorList>
            <person name="Alioto T."/>
            <person name="Alioto T."/>
            <person name="Gomez Garrido J."/>
        </authorList>
    </citation>
    <scope>NUCLEOTIDE SEQUENCE</scope>
</reference>
<evidence type="ECO:0000256" key="1">
    <source>
        <dbReference type="ARBA" id="ARBA00022741"/>
    </source>
</evidence>
<keyword evidence="7" id="KW-1185">Reference proteome</keyword>
<dbReference type="PROSITE" id="PS50067">
    <property type="entry name" value="KINESIN_MOTOR_2"/>
    <property type="match status" value="1"/>
</dbReference>
<dbReference type="Pfam" id="PF00225">
    <property type="entry name" value="Kinesin"/>
    <property type="match status" value="1"/>
</dbReference>
<dbReference type="GO" id="GO:0005524">
    <property type="term" value="F:ATP binding"/>
    <property type="evidence" value="ECO:0007669"/>
    <property type="project" value="UniProtKB-KW"/>
</dbReference>
<dbReference type="InterPro" id="IPR001752">
    <property type="entry name" value="Kinesin_motor_dom"/>
</dbReference>
<dbReference type="Proteomes" id="UP001295444">
    <property type="component" value="Chromosome 03"/>
</dbReference>
<comment type="similarity">
    <text evidence="3">Belongs to the TRAFAC class myosin-kinesin ATPase superfamily. Kinesin family.</text>
</comment>
<evidence type="ECO:0000259" key="5">
    <source>
        <dbReference type="PROSITE" id="PS50067"/>
    </source>
</evidence>
<keyword evidence="1" id="KW-0547">Nucleotide-binding</keyword>
<dbReference type="Gene3D" id="3.40.850.10">
    <property type="entry name" value="Kinesin motor domain"/>
    <property type="match status" value="1"/>
</dbReference>